<protein>
    <submittedName>
        <fullName evidence="4">Putative membrane protein</fullName>
    </submittedName>
</protein>
<organism evidence="3 5">
    <name type="scientific">Nitrosomonas communis</name>
    <dbReference type="NCBI Taxonomy" id="44574"/>
    <lineage>
        <taxon>Bacteria</taxon>
        <taxon>Pseudomonadati</taxon>
        <taxon>Pseudomonadota</taxon>
        <taxon>Betaproteobacteria</taxon>
        <taxon>Nitrosomonadales</taxon>
        <taxon>Nitrosomonadaceae</taxon>
        <taxon>Nitrosomonas</taxon>
    </lineage>
</organism>
<gene>
    <name evidence="4" type="ORF">BCL69_104521</name>
    <name evidence="3" type="ORF">SAMN05421882_105311</name>
</gene>
<proteinExistence type="predicted"/>
<dbReference type="EMBL" id="FNNH01000053">
    <property type="protein sequence ID" value="SDX05376.1"/>
    <property type="molecule type" value="Genomic_DNA"/>
</dbReference>
<evidence type="ECO:0000313" key="6">
    <source>
        <dbReference type="Proteomes" id="UP000324176"/>
    </source>
</evidence>
<keyword evidence="2" id="KW-0472">Membrane</keyword>
<dbReference type="OrthoDB" id="8550306at2"/>
<feature type="transmembrane region" description="Helical" evidence="2">
    <location>
        <begin position="88"/>
        <end position="107"/>
    </location>
</feature>
<evidence type="ECO:0000256" key="2">
    <source>
        <dbReference type="SAM" id="Phobius"/>
    </source>
</evidence>
<evidence type="ECO:0000313" key="4">
    <source>
        <dbReference type="EMBL" id="TYP82752.1"/>
    </source>
</evidence>
<evidence type="ECO:0000256" key="1">
    <source>
        <dbReference type="SAM" id="MobiDB-lite"/>
    </source>
</evidence>
<dbReference type="Pfam" id="PF10097">
    <property type="entry name" value="DUF2335"/>
    <property type="match status" value="1"/>
</dbReference>
<evidence type="ECO:0000313" key="5">
    <source>
        <dbReference type="Proteomes" id="UP000183454"/>
    </source>
</evidence>
<evidence type="ECO:0000313" key="3">
    <source>
        <dbReference type="EMBL" id="SDX05376.1"/>
    </source>
</evidence>
<keyword evidence="2" id="KW-1133">Transmembrane helix</keyword>
<keyword evidence="2" id="KW-0812">Transmembrane</keyword>
<reference evidence="3 5" key="1">
    <citation type="submission" date="2016-10" db="EMBL/GenBank/DDBJ databases">
        <authorList>
            <person name="de Groot N.N."/>
        </authorList>
    </citation>
    <scope>NUCLEOTIDE SEQUENCE [LARGE SCALE GENOMIC DNA]</scope>
    <source>
        <strain evidence="3 5">Nm110</strain>
    </source>
</reference>
<dbReference type="InterPro" id="IPR019284">
    <property type="entry name" value="RP532"/>
</dbReference>
<feature type="region of interest" description="Disordered" evidence="1">
    <location>
        <begin position="1"/>
        <end position="21"/>
    </location>
</feature>
<name>A0A1H2YJN9_9PROT</name>
<dbReference type="RefSeq" id="WP_052752021.1">
    <property type="nucleotide sequence ID" value="NZ_CP011451.1"/>
</dbReference>
<feature type="compositionally biased region" description="Polar residues" evidence="1">
    <location>
        <begin position="1"/>
        <end position="19"/>
    </location>
</feature>
<accession>A0A1H2YJN9</accession>
<sequence>MSRNKNNTLQVKKSKNNVSHQHEEITQVQARQYSGPIPHPEILRGFDEIVPGAAERILTMAEENGKHQREIEKLHLTSAYNTIRRGQIFGLLIGILAFATCIIALYLGSESTAMTIGGFTITGLVTVFVTNKFRKTNNSNNSIN</sequence>
<dbReference type="AlphaFoldDB" id="A0A1H2YJN9"/>
<dbReference type="EMBL" id="VNHT01000045">
    <property type="protein sequence ID" value="TYP82752.1"/>
    <property type="molecule type" value="Genomic_DNA"/>
</dbReference>
<feature type="transmembrane region" description="Helical" evidence="2">
    <location>
        <begin position="113"/>
        <end position="130"/>
    </location>
</feature>
<reference evidence="4 6" key="2">
    <citation type="submission" date="2019-07" db="EMBL/GenBank/DDBJ databases">
        <title>Active sludge and wastewater microbial communities from Klosterneuburg, Austria.</title>
        <authorList>
            <person name="Wagner M."/>
        </authorList>
    </citation>
    <scope>NUCLEOTIDE SEQUENCE [LARGE SCALE GENOMIC DNA]</scope>
    <source>
        <strain evidence="4 6">Nm2</strain>
    </source>
</reference>
<dbReference type="Proteomes" id="UP000183454">
    <property type="component" value="Unassembled WGS sequence"/>
</dbReference>
<dbReference type="Proteomes" id="UP000324176">
    <property type="component" value="Unassembled WGS sequence"/>
</dbReference>